<evidence type="ECO:0000313" key="14">
    <source>
        <dbReference type="EMBL" id="ELW49318.1"/>
    </source>
</evidence>
<dbReference type="Gene3D" id="1.25.40.20">
    <property type="entry name" value="Ankyrin repeat-containing domain"/>
    <property type="match status" value="2"/>
</dbReference>
<dbReference type="Pfam" id="PF00023">
    <property type="entry name" value="Ank"/>
    <property type="match status" value="2"/>
</dbReference>
<dbReference type="FunCoup" id="L9JG28">
    <property type="interactions" value="430"/>
</dbReference>
<dbReference type="SMART" id="SM01130">
    <property type="entry name" value="DHDPS"/>
    <property type="match status" value="1"/>
</dbReference>
<evidence type="ECO:0000256" key="3">
    <source>
        <dbReference type="ARBA" id="ARBA00011881"/>
    </source>
</evidence>
<evidence type="ECO:0000256" key="10">
    <source>
        <dbReference type="ARBA" id="ARBA00033610"/>
    </source>
</evidence>
<comment type="catalytic activity">
    <reaction evidence="11">
        <text>(4S)-4-hydroxy-2-oxoglutarate = glyoxylate + pyruvate</text>
        <dbReference type="Rhea" id="RHEA:35639"/>
        <dbReference type="ChEBI" id="CHEBI:15361"/>
        <dbReference type="ChEBI" id="CHEBI:36655"/>
        <dbReference type="ChEBI" id="CHEBI:71685"/>
        <dbReference type="EC" id="4.1.3.16"/>
    </reaction>
</comment>
<dbReference type="InterPro" id="IPR036770">
    <property type="entry name" value="Ankyrin_rpt-contain_sf"/>
</dbReference>
<dbReference type="EC" id="4.1.3.16" evidence="4"/>
<proteinExistence type="inferred from homology"/>
<dbReference type="FunFam" id="1.25.40.20:FF:000172">
    <property type="entry name" value="Ankyrin repeat domain-containing protein 2"/>
    <property type="match status" value="1"/>
</dbReference>
<evidence type="ECO:0000256" key="12">
    <source>
        <dbReference type="PROSITE-ProRule" id="PRU00023"/>
    </source>
</evidence>
<keyword evidence="7" id="KW-0704">Schiff base</keyword>
<keyword evidence="6" id="KW-0456">Lyase</keyword>
<sequence>MDGTMAGSEAVQRATALIEQRLGQEEENEKLRGAAQSKLPMNLLVLEDEKHHGAQNLALQKVKGQERVRKTSLDLRREIIDVGGIQNLIELRKKRKQKKREALAASQEPPPEPEEITGPVDEETFLKAAVEGKMKVIEKFLADGGSADTCDEFRRTALHRASLEGHLEILEKLLESGATVDFQDRLDCTAMHWACRGGHLEVVKLLQSRGADTNVRDKLLSTPLHVAVRTGHVEIVEHFLTLGMDINARDREGDSALHDAVRLNRYRIIKLLLLHGADMMAKNLGLSRGWCRNVRGWASGPGRKVDIAGIYPPVTTPFTATAEVDYGKLEENLHKLGTFPFRALPAWPGVLETFWELIQQPSCKVVLGTALFLGGGGLVLWAQRKRRQKITPELATAEHESPEALRTKESWIKSHFSCLSEEKLCTNTASACCSAPQPEGGSGEANTTIRVETFSTRQGEEGAALHRESFTSRQRMSGCSVIKETHRESGKASSSEEATWAAVAACTKEIDAKGRHLADSMLQRATAYQHSGHLESRDISPEELKALEEVEMKLKGSFLTKQESTVAGASHTHTFHPSHQGHPGFVVQGSSGEFPFLTSSERLEVVSRVRQVMPKNKLLLAGSGCECERTALAGRWGWLCGSGPGPSALGSGSVYLFCRFPTQATVEMTVSMAQVGADAAMVVTPCYYRGRMSSAALIQHYTKVADLSPIPVVLYSVPANTGLDLPVDAVVTLSQHPNIVGMKDSGGDVTRIGLIVHKTRRQDFQVLAGSAGFLLASYALGAAGGVCALANVLGAQLCQLERLCLTGQWEDAQKLQLRLIEPNAAVTRRFGIPGLKKTMDWFGYYGGPCRAPLQELSPAEEEALRVDFTNNGWL</sequence>
<dbReference type="InterPro" id="IPR013785">
    <property type="entry name" value="Aldolase_TIM"/>
</dbReference>
<dbReference type="Pfam" id="PF00701">
    <property type="entry name" value="DHDPS"/>
    <property type="match status" value="1"/>
</dbReference>
<dbReference type="PROSITE" id="PS00666">
    <property type="entry name" value="DHDPS_2"/>
    <property type="match status" value="1"/>
</dbReference>
<name>L9JG28_TUPCH</name>
<dbReference type="SMART" id="SM00248">
    <property type="entry name" value="ANK"/>
    <property type="match status" value="5"/>
</dbReference>
<dbReference type="eggNOG" id="KOG0504">
    <property type="taxonomic scope" value="Eukaryota"/>
</dbReference>
<reference evidence="15" key="1">
    <citation type="submission" date="2012-07" db="EMBL/GenBank/DDBJ databases">
        <title>Genome of the Chinese tree shrew, a rising model animal genetically related to primates.</title>
        <authorList>
            <person name="Zhang G."/>
            <person name="Fan Y."/>
            <person name="Yao Y."/>
            <person name="Huang Z."/>
        </authorList>
    </citation>
    <scope>NUCLEOTIDE SEQUENCE [LARGE SCALE GENOMIC DNA]</scope>
</reference>
<dbReference type="Pfam" id="PF12796">
    <property type="entry name" value="Ank_2"/>
    <property type="match status" value="1"/>
</dbReference>
<feature type="repeat" description="ANK" evidence="12">
    <location>
        <begin position="186"/>
        <end position="218"/>
    </location>
</feature>
<dbReference type="EMBL" id="KB320999">
    <property type="protein sequence ID" value="ELW49318.1"/>
    <property type="molecule type" value="Genomic_DNA"/>
</dbReference>
<dbReference type="STRING" id="246437.L9JG28"/>
<dbReference type="GO" id="GO:0008840">
    <property type="term" value="F:4-hydroxy-tetrahydrodipicolinate synthase activity"/>
    <property type="evidence" value="ECO:0007669"/>
    <property type="project" value="TreeGrafter"/>
</dbReference>
<evidence type="ECO:0000256" key="9">
    <source>
        <dbReference type="ARBA" id="ARBA00032879"/>
    </source>
</evidence>
<dbReference type="GO" id="GO:0009436">
    <property type="term" value="P:glyoxylate catabolic process"/>
    <property type="evidence" value="ECO:0007669"/>
    <property type="project" value="TreeGrafter"/>
</dbReference>
<keyword evidence="15" id="KW-1185">Reference proteome</keyword>
<evidence type="ECO:0000256" key="1">
    <source>
        <dbReference type="ARBA" id="ARBA00002577"/>
    </source>
</evidence>
<dbReference type="Gene3D" id="3.20.20.70">
    <property type="entry name" value="Aldolase class I"/>
    <property type="match status" value="1"/>
</dbReference>
<dbReference type="InterPro" id="IPR037649">
    <property type="entry name" value="C10orf62"/>
</dbReference>
<evidence type="ECO:0000256" key="13">
    <source>
        <dbReference type="SAM" id="MobiDB-lite"/>
    </source>
</evidence>
<protein>
    <recommendedName>
        <fullName evidence="5">4-hydroxy-2-oxoglutarate aldolase, mitochondrial</fullName>
        <ecNumber evidence="4">4.1.3.16</ecNumber>
    </recommendedName>
    <alternativeName>
        <fullName evidence="9">Dihydrodipicolinate synthase-like</fullName>
    </alternativeName>
    <alternativeName>
        <fullName evidence="8">Probable 2-keto-4-hydroxyglutarate aldolase</fullName>
    </alternativeName>
</protein>
<feature type="region of interest" description="Disordered" evidence="13">
    <location>
        <begin position="100"/>
        <end position="119"/>
    </location>
</feature>
<dbReference type="Proteomes" id="UP000011518">
    <property type="component" value="Unassembled WGS sequence"/>
</dbReference>
<evidence type="ECO:0000256" key="7">
    <source>
        <dbReference type="ARBA" id="ARBA00023270"/>
    </source>
</evidence>
<evidence type="ECO:0000256" key="6">
    <source>
        <dbReference type="ARBA" id="ARBA00023239"/>
    </source>
</evidence>
<dbReference type="PRINTS" id="PR01415">
    <property type="entry name" value="ANKYRIN"/>
</dbReference>
<dbReference type="InterPro" id="IPR020625">
    <property type="entry name" value="Schiff_base-form_aldolases_AS"/>
</dbReference>
<evidence type="ECO:0000256" key="4">
    <source>
        <dbReference type="ARBA" id="ARBA00012215"/>
    </source>
</evidence>
<evidence type="ECO:0000256" key="11">
    <source>
        <dbReference type="ARBA" id="ARBA00033613"/>
    </source>
</evidence>
<dbReference type="CDD" id="cd00408">
    <property type="entry name" value="DHDPS-like"/>
    <property type="match status" value="1"/>
</dbReference>
<dbReference type="PANTHER" id="PTHR12128:SF66">
    <property type="entry name" value="4-HYDROXY-2-OXOGLUTARATE ALDOLASE, MITOCHONDRIAL"/>
    <property type="match status" value="1"/>
</dbReference>
<evidence type="ECO:0000256" key="5">
    <source>
        <dbReference type="ARBA" id="ARBA00018425"/>
    </source>
</evidence>
<dbReference type="PANTHER" id="PTHR12128">
    <property type="entry name" value="DIHYDRODIPICOLINATE SYNTHASE"/>
    <property type="match status" value="1"/>
</dbReference>
<organism evidence="14 15">
    <name type="scientific">Tupaia chinensis</name>
    <name type="common">Chinese tree shrew</name>
    <name type="synonym">Tupaia belangeri chinensis</name>
    <dbReference type="NCBI Taxonomy" id="246437"/>
    <lineage>
        <taxon>Eukaryota</taxon>
        <taxon>Metazoa</taxon>
        <taxon>Chordata</taxon>
        <taxon>Craniata</taxon>
        <taxon>Vertebrata</taxon>
        <taxon>Euteleostomi</taxon>
        <taxon>Mammalia</taxon>
        <taxon>Eutheria</taxon>
        <taxon>Euarchontoglires</taxon>
        <taxon>Scandentia</taxon>
        <taxon>Tupaiidae</taxon>
        <taxon>Tupaia</taxon>
    </lineage>
</organism>
<keyword evidence="12" id="KW-0040">ANK repeat</keyword>
<dbReference type="GO" id="GO:0008700">
    <property type="term" value="F:(R,S)-4-hydroxy-2-oxoglutarate aldolase activity"/>
    <property type="evidence" value="ECO:0007669"/>
    <property type="project" value="UniProtKB-EC"/>
</dbReference>
<evidence type="ECO:0000256" key="2">
    <source>
        <dbReference type="ARBA" id="ARBA00007592"/>
    </source>
</evidence>
<feature type="repeat" description="ANK" evidence="12">
    <location>
        <begin position="153"/>
        <end position="185"/>
    </location>
</feature>
<dbReference type="InterPro" id="IPR002110">
    <property type="entry name" value="Ankyrin_rpt"/>
</dbReference>
<feature type="repeat" description="ANK" evidence="12">
    <location>
        <begin position="219"/>
        <end position="251"/>
    </location>
</feature>
<dbReference type="SUPFAM" id="SSF48403">
    <property type="entry name" value="Ankyrin repeat"/>
    <property type="match status" value="1"/>
</dbReference>
<comment type="subunit">
    <text evidence="3">Homotetramer.</text>
</comment>
<dbReference type="AlphaFoldDB" id="L9JG28"/>
<reference evidence="15" key="2">
    <citation type="journal article" date="2013" name="Nat. Commun.">
        <title>Genome of the Chinese tree shrew.</title>
        <authorList>
            <person name="Fan Y."/>
            <person name="Huang Z.Y."/>
            <person name="Cao C.C."/>
            <person name="Chen C.S."/>
            <person name="Chen Y.X."/>
            <person name="Fan D.D."/>
            <person name="He J."/>
            <person name="Hou H.L."/>
            <person name="Hu L."/>
            <person name="Hu X.T."/>
            <person name="Jiang X.T."/>
            <person name="Lai R."/>
            <person name="Lang Y.S."/>
            <person name="Liang B."/>
            <person name="Liao S.G."/>
            <person name="Mu D."/>
            <person name="Ma Y.Y."/>
            <person name="Niu Y.Y."/>
            <person name="Sun X.Q."/>
            <person name="Xia J.Q."/>
            <person name="Xiao J."/>
            <person name="Xiong Z.Q."/>
            <person name="Xu L."/>
            <person name="Yang L."/>
            <person name="Zhang Y."/>
            <person name="Zhao W."/>
            <person name="Zhao X.D."/>
            <person name="Zheng Y.T."/>
            <person name="Zhou J.M."/>
            <person name="Zhu Y.B."/>
            <person name="Zhang G.J."/>
            <person name="Wang J."/>
            <person name="Yao Y.G."/>
        </authorList>
    </citation>
    <scope>NUCLEOTIDE SEQUENCE [LARGE SCALE GENOMIC DNA]</scope>
</reference>
<evidence type="ECO:0000256" key="8">
    <source>
        <dbReference type="ARBA" id="ARBA00030874"/>
    </source>
</evidence>
<dbReference type="InParanoid" id="L9JG28"/>
<feature type="repeat" description="ANK" evidence="12">
    <location>
        <begin position="252"/>
        <end position="284"/>
    </location>
</feature>
<comment type="similarity">
    <text evidence="2">Belongs to the DapA family.</text>
</comment>
<dbReference type="SUPFAM" id="SSF51569">
    <property type="entry name" value="Aldolase"/>
    <property type="match status" value="2"/>
</dbReference>
<dbReference type="PROSITE" id="PS50297">
    <property type="entry name" value="ANK_REP_REGION"/>
    <property type="match status" value="4"/>
</dbReference>
<evidence type="ECO:0000313" key="15">
    <source>
        <dbReference type="Proteomes" id="UP000011518"/>
    </source>
</evidence>
<dbReference type="GO" id="GO:0005739">
    <property type="term" value="C:mitochondrion"/>
    <property type="evidence" value="ECO:0007669"/>
    <property type="project" value="TreeGrafter"/>
</dbReference>
<dbReference type="PROSITE" id="PS50088">
    <property type="entry name" value="ANK_REPEAT"/>
    <property type="match status" value="4"/>
</dbReference>
<comment type="function">
    <text evidence="1">Catalyzes the final step in the metabolic pathway of hydroxyproline.</text>
</comment>
<gene>
    <name evidence="14" type="ORF">TREES_T100012297</name>
</gene>
<dbReference type="Pfam" id="PF17729">
    <property type="entry name" value="DUF5569"/>
    <property type="match status" value="1"/>
</dbReference>
<dbReference type="InterPro" id="IPR002220">
    <property type="entry name" value="DapA-like"/>
</dbReference>
<comment type="catalytic activity">
    <reaction evidence="10">
        <text>(4R)-4-hydroxy-2-oxoglutarate = glyoxylate + pyruvate</text>
        <dbReference type="Rhea" id="RHEA:30687"/>
        <dbReference type="ChEBI" id="CHEBI:15361"/>
        <dbReference type="ChEBI" id="CHEBI:36655"/>
        <dbReference type="ChEBI" id="CHEBI:62213"/>
        <dbReference type="EC" id="4.1.3.16"/>
    </reaction>
</comment>
<accession>L9JG28</accession>